<evidence type="ECO:0000313" key="2">
    <source>
        <dbReference type="EMBL" id="HGZ42121.1"/>
    </source>
</evidence>
<dbReference type="Gene3D" id="3.80.30.20">
    <property type="entry name" value="tm_1862 like domain"/>
    <property type="match status" value="1"/>
</dbReference>
<dbReference type="Pfam" id="PF04055">
    <property type="entry name" value="Radical_SAM"/>
    <property type="match status" value="1"/>
</dbReference>
<dbReference type="InterPro" id="IPR058240">
    <property type="entry name" value="rSAM_sf"/>
</dbReference>
<dbReference type="InterPro" id="IPR007197">
    <property type="entry name" value="rSAM"/>
</dbReference>
<dbReference type="NCBIfam" id="TIGR03960">
    <property type="entry name" value="rSAM_fuse_unch"/>
    <property type="match status" value="1"/>
</dbReference>
<dbReference type="InterPro" id="IPR018768">
    <property type="entry name" value="DUF2344"/>
</dbReference>
<dbReference type="InterPro" id="IPR023404">
    <property type="entry name" value="rSAM_horseshoe"/>
</dbReference>
<dbReference type="SMART" id="SM00729">
    <property type="entry name" value="Elp3"/>
    <property type="match status" value="1"/>
</dbReference>
<accession>A0A832HZZ2</accession>
<dbReference type="AlphaFoldDB" id="A0A832HZZ2"/>
<dbReference type="InterPro" id="IPR023862">
    <property type="entry name" value="CHP03960_rSAM"/>
</dbReference>
<dbReference type="EMBL" id="DSQF01000003">
    <property type="protein sequence ID" value="HGZ42121.1"/>
    <property type="molecule type" value="Genomic_DNA"/>
</dbReference>
<dbReference type="SUPFAM" id="SSF102114">
    <property type="entry name" value="Radical SAM enzymes"/>
    <property type="match status" value="1"/>
</dbReference>
<reference evidence="2" key="1">
    <citation type="journal article" date="2020" name="mSystems">
        <title>Genome- and Community-Level Interaction Insights into Carbon Utilization and Element Cycling Functions of Hydrothermarchaeota in Hydrothermal Sediment.</title>
        <authorList>
            <person name="Zhou Z."/>
            <person name="Liu Y."/>
            <person name="Xu W."/>
            <person name="Pan J."/>
            <person name="Luo Z.H."/>
            <person name="Li M."/>
        </authorList>
    </citation>
    <scope>NUCLEOTIDE SEQUENCE [LARGE SCALE GENOMIC DNA]</scope>
    <source>
        <strain evidence="2">SpSt-381</strain>
    </source>
</reference>
<dbReference type="NCBIfam" id="TIGR03936">
    <property type="entry name" value="sam_1_link_chp"/>
    <property type="match status" value="1"/>
</dbReference>
<dbReference type="SFLD" id="SFLDS00029">
    <property type="entry name" value="Radical_SAM"/>
    <property type="match status" value="1"/>
</dbReference>
<gene>
    <name evidence="2" type="ORF">ENR23_01620</name>
</gene>
<organism evidence="2">
    <name type="scientific">Eiseniibacteriota bacterium</name>
    <dbReference type="NCBI Taxonomy" id="2212470"/>
    <lineage>
        <taxon>Bacteria</taxon>
        <taxon>Candidatus Eiseniibacteriota</taxon>
    </lineage>
</organism>
<dbReference type="PROSITE" id="PS51918">
    <property type="entry name" value="RADICAL_SAM"/>
    <property type="match status" value="1"/>
</dbReference>
<dbReference type="InterPro" id="IPR045784">
    <property type="entry name" value="Radical_SAM_N2"/>
</dbReference>
<evidence type="ECO:0000259" key="1">
    <source>
        <dbReference type="PROSITE" id="PS51918"/>
    </source>
</evidence>
<proteinExistence type="predicted"/>
<name>A0A832HZZ2_UNCEI</name>
<dbReference type="PANTHER" id="PTHR42731:SF1">
    <property type="entry name" value="RADICAL SAM DOMAIN PROTEIN"/>
    <property type="match status" value="1"/>
</dbReference>
<dbReference type="GO" id="GO:0051536">
    <property type="term" value="F:iron-sulfur cluster binding"/>
    <property type="evidence" value="ECO:0007669"/>
    <property type="project" value="InterPro"/>
</dbReference>
<comment type="caution">
    <text evidence="2">The sequence shown here is derived from an EMBL/GenBank/DDBJ whole genome shotgun (WGS) entry which is preliminary data.</text>
</comment>
<dbReference type="SFLD" id="SFLDG01082">
    <property type="entry name" value="B12-binding_domain_containing"/>
    <property type="match status" value="1"/>
</dbReference>
<dbReference type="GO" id="GO:0003824">
    <property type="term" value="F:catalytic activity"/>
    <property type="evidence" value="ECO:0007669"/>
    <property type="project" value="InterPro"/>
</dbReference>
<dbReference type="PANTHER" id="PTHR42731">
    <property type="entry name" value="SLL1084 PROTEIN"/>
    <property type="match status" value="1"/>
</dbReference>
<feature type="domain" description="Radical SAM core" evidence="1">
    <location>
        <begin position="256"/>
        <end position="491"/>
    </location>
</feature>
<dbReference type="CDD" id="cd01335">
    <property type="entry name" value="Radical_SAM"/>
    <property type="match status" value="1"/>
</dbReference>
<dbReference type="InterPro" id="IPR006638">
    <property type="entry name" value="Elp3/MiaA/NifB-like_rSAM"/>
</dbReference>
<dbReference type="Pfam" id="PF19864">
    <property type="entry name" value="Radical_SAM_N2"/>
    <property type="match status" value="1"/>
</dbReference>
<sequence length="894" mass="99553">MTPALAERIQHQLLPRVSKPNRYLGNGLQVPRKPLEAAEVRVLLAFPDAYEIGLSNVGIRIIHHVLNGRPDCAAELTFAPWPDAEAEMRRLGIPLFSLDTHAPASAFDVLGFSLQYELQYTNMLMMLDLAGLPLRTVERDARHALVLAGGAQAFSPEPMAEFVDAFVVGDGEEVVHEVVDRVAAAKRGGWARPRLLRELAHVRGVYVPWGYVTRVTPEGWLVPEPRPGFPARVWSTWVQELKSEYYPAAPLLPVGEITHDRLSVEIMRGCTRGCRFCQAGMINRPVREKPAQQVVEETLRGLAATGLEEVSLISLSSTDHTQIVDQVNALADQLCPTRVQISLPSTRPDNVPVEVARRMAAQKKGSITLAPEAGSQRMRDVINKNHTEQELLDSVGTAAREGYTSAKLYFMCGLPGENDDDLRAIIGLAVKAHQRARAEGARGFRITASVSPHVPKPHTPFAWAEQVSTAELNRRLGVLREAVRGTPVTLKYRDAETSLLEGVFTRGDRRLGRAVEEAYRRGCRFDAWSEHLKFDTWMSVFADLGMDPERQLIERSTDLDQPWDVVQSPVTRKFLVREKLRAERAAVTDDCRLEDVCFSCGVSECPQRPWVRQPHPPLDLERARAAVPAPRFGRRARRSPPAGAGTATSTRFRILFEKGAEMRFTSHLDLMRAWERALRRSGLPLAFTQGHHPHLKMSFGPPLPLGYRSRAEVFDLELAQPPAVDLAERLDAVLPPGLRVVAYRPILFKTPSLMSQLEGATYRVRFPRTFLDEAGLTPDALREHLEREAPALLARDHWIVRRTSEGQTREFDARPSVLSLAVAGDEAPAALDAVLRFAARAQVRPEELVAHLFPQADPRTADVERTGLWAAPEGRRLDPLALLGERSPVSLARV</sequence>
<dbReference type="Pfam" id="PF10105">
    <property type="entry name" value="DUF2344"/>
    <property type="match status" value="1"/>
</dbReference>
<protein>
    <submittedName>
        <fullName evidence="2">TIGR03960 family B12-binding radical SAM protein</fullName>
    </submittedName>
</protein>